<keyword evidence="2" id="KW-1185">Reference proteome</keyword>
<name>A0ACB7SPW2_HYAAI</name>
<evidence type="ECO:0000313" key="2">
    <source>
        <dbReference type="Proteomes" id="UP000821845"/>
    </source>
</evidence>
<organism evidence="1 2">
    <name type="scientific">Hyalomma asiaticum</name>
    <name type="common">Tick</name>
    <dbReference type="NCBI Taxonomy" id="266040"/>
    <lineage>
        <taxon>Eukaryota</taxon>
        <taxon>Metazoa</taxon>
        <taxon>Ecdysozoa</taxon>
        <taxon>Arthropoda</taxon>
        <taxon>Chelicerata</taxon>
        <taxon>Arachnida</taxon>
        <taxon>Acari</taxon>
        <taxon>Parasitiformes</taxon>
        <taxon>Ixodida</taxon>
        <taxon>Ixodoidea</taxon>
        <taxon>Ixodidae</taxon>
        <taxon>Hyalomminae</taxon>
        <taxon>Hyalomma</taxon>
    </lineage>
</organism>
<reference evidence="1" key="1">
    <citation type="submission" date="2020-05" db="EMBL/GenBank/DDBJ databases">
        <title>Large-scale comparative analyses of tick genomes elucidate their genetic diversity and vector capacities.</title>
        <authorList>
            <person name="Jia N."/>
            <person name="Wang J."/>
            <person name="Shi W."/>
            <person name="Du L."/>
            <person name="Sun Y."/>
            <person name="Zhan W."/>
            <person name="Jiang J."/>
            <person name="Wang Q."/>
            <person name="Zhang B."/>
            <person name="Ji P."/>
            <person name="Sakyi L.B."/>
            <person name="Cui X."/>
            <person name="Yuan T."/>
            <person name="Jiang B."/>
            <person name="Yang W."/>
            <person name="Lam T.T.-Y."/>
            <person name="Chang Q."/>
            <person name="Ding S."/>
            <person name="Wang X."/>
            <person name="Zhu J."/>
            <person name="Ruan X."/>
            <person name="Zhao L."/>
            <person name="Wei J."/>
            <person name="Que T."/>
            <person name="Du C."/>
            <person name="Cheng J."/>
            <person name="Dai P."/>
            <person name="Han X."/>
            <person name="Huang E."/>
            <person name="Gao Y."/>
            <person name="Liu J."/>
            <person name="Shao H."/>
            <person name="Ye R."/>
            <person name="Li L."/>
            <person name="Wei W."/>
            <person name="Wang X."/>
            <person name="Wang C."/>
            <person name="Yang T."/>
            <person name="Huo Q."/>
            <person name="Li W."/>
            <person name="Guo W."/>
            <person name="Chen H."/>
            <person name="Zhou L."/>
            <person name="Ni X."/>
            <person name="Tian J."/>
            <person name="Zhou Y."/>
            <person name="Sheng Y."/>
            <person name="Liu T."/>
            <person name="Pan Y."/>
            <person name="Xia L."/>
            <person name="Li J."/>
            <person name="Zhao F."/>
            <person name="Cao W."/>
        </authorList>
    </citation>
    <scope>NUCLEOTIDE SEQUENCE</scope>
    <source>
        <strain evidence="1">Hyas-2018</strain>
    </source>
</reference>
<protein>
    <submittedName>
        <fullName evidence="1">Uncharacterized protein</fullName>
    </submittedName>
</protein>
<sequence>MAGHTRAAAAMEEIAPPPKYRLNLRVVLMSGLIWMGTFLVFAAISVTLAITTNAMYFLFLIMGLVVSTFAMAFYKPEGPWEPLVPYSRLCEPRLETHAPVFVEEKSAVYPPSPSVKSVTRSDPWLCTSAKTTLRGSFSSPRLRSQVDDTWPAASAQPRNPTARLPSGFLPLAPAPVVRSHSTATLDNPSQCEQVTTVSCHQAYGCYESRVLRTTYEEFHRVSDNIETIECIERSEVVTTETAPSPSPEPPSTTIHLEEPVDSVVPGKKKRRLLWNIFSRSDDKTVVKEFPADKNEDSESKAGLLDEESCVPIDPPCFSKANKGIADAPEFSKVVANIERNIHEANNPYSILHKPKPQGTAAVSQRKPSDEMKAAKKSVSRGEQALGARHGAEVAQTAAAKVMGILNSSESSASSCGIDGGAAAASGLPSFWKEQTSPIPDDPSPGSSSPMVSGPPSSGISSGGSRISLAGSTPPKDPDQAFLKSQSSWDERSHPDSTTPFRSNNAAEGSVSQSSSQRTAASKMAASSAARSEEKEIWASPSWSPARNSSNAGGEKASQTSLREYRPQSSGDDHFRMSPLVKADLVEVTVINNPPPTEKGAGGSKCAFQGAEGGAEKPQTSKYVQAASKTIGTGVQMVTCDGDNNSPTKKTKKKKLKLLPRFLKGRTADGAELDRASAQAHRAVKRRLIEWEIRRNGAEA</sequence>
<accession>A0ACB7SPW2</accession>
<evidence type="ECO:0000313" key="1">
    <source>
        <dbReference type="EMBL" id="KAH6937006.1"/>
    </source>
</evidence>
<dbReference type="Proteomes" id="UP000821845">
    <property type="component" value="Chromosome 3"/>
</dbReference>
<gene>
    <name evidence="1" type="ORF">HPB50_025095</name>
</gene>
<dbReference type="EMBL" id="CM023483">
    <property type="protein sequence ID" value="KAH6937006.1"/>
    <property type="molecule type" value="Genomic_DNA"/>
</dbReference>
<comment type="caution">
    <text evidence="1">The sequence shown here is derived from an EMBL/GenBank/DDBJ whole genome shotgun (WGS) entry which is preliminary data.</text>
</comment>
<proteinExistence type="predicted"/>